<evidence type="ECO:0000313" key="3">
    <source>
        <dbReference type="Proteomes" id="UP000016933"/>
    </source>
</evidence>
<protein>
    <submittedName>
        <fullName evidence="2">Uncharacterized protein</fullName>
    </submittedName>
</protein>
<accession>N1Q0F9</accession>
<evidence type="ECO:0000256" key="1">
    <source>
        <dbReference type="SAM" id="MobiDB-lite"/>
    </source>
</evidence>
<reference evidence="2 3" key="2">
    <citation type="journal article" date="2012" name="PLoS Pathog.">
        <title>Diverse lifestyles and strategies of plant pathogenesis encoded in the genomes of eighteen Dothideomycetes fungi.</title>
        <authorList>
            <person name="Ohm R.A."/>
            <person name="Feau N."/>
            <person name="Henrissat B."/>
            <person name="Schoch C.L."/>
            <person name="Horwitz B.A."/>
            <person name="Barry K.W."/>
            <person name="Condon B.J."/>
            <person name="Copeland A.C."/>
            <person name="Dhillon B."/>
            <person name="Glaser F."/>
            <person name="Hesse C.N."/>
            <person name="Kosti I."/>
            <person name="LaButti K."/>
            <person name="Lindquist E.A."/>
            <person name="Lucas S."/>
            <person name="Salamov A.A."/>
            <person name="Bradshaw R.E."/>
            <person name="Ciuffetti L."/>
            <person name="Hamelin R.C."/>
            <person name="Kema G.H.J."/>
            <person name="Lawrence C."/>
            <person name="Scott J.A."/>
            <person name="Spatafora J.W."/>
            <person name="Turgeon B.G."/>
            <person name="de Wit P.J.G.M."/>
            <person name="Zhong S."/>
            <person name="Goodwin S.B."/>
            <person name="Grigoriev I.V."/>
        </authorList>
    </citation>
    <scope>NUCLEOTIDE SEQUENCE [LARGE SCALE GENOMIC DNA]</scope>
    <source>
        <strain evidence="3">NZE10 / CBS 128990</strain>
    </source>
</reference>
<feature type="region of interest" description="Disordered" evidence="1">
    <location>
        <begin position="1"/>
        <end position="26"/>
    </location>
</feature>
<dbReference type="EMBL" id="KB446535">
    <property type="protein sequence ID" value="EME49152.1"/>
    <property type="molecule type" value="Genomic_DNA"/>
</dbReference>
<organism evidence="2 3">
    <name type="scientific">Dothistroma septosporum (strain NZE10 / CBS 128990)</name>
    <name type="common">Red band needle blight fungus</name>
    <name type="synonym">Mycosphaerella pini</name>
    <dbReference type="NCBI Taxonomy" id="675120"/>
    <lineage>
        <taxon>Eukaryota</taxon>
        <taxon>Fungi</taxon>
        <taxon>Dikarya</taxon>
        <taxon>Ascomycota</taxon>
        <taxon>Pezizomycotina</taxon>
        <taxon>Dothideomycetes</taxon>
        <taxon>Dothideomycetidae</taxon>
        <taxon>Mycosphaerellales</taxon>
        <taxon>Mycosphaerellaceae</taxon>
        <taxon>Dothistroma</taxon>
    </lineage>
</organism>
<dbReference type="eggNOG" id="ENOG502RP2D">
    <property type="taxonomic scope" value="Eukaryota"/>
</dbReference>
<dbReference type="PANTHER" id="PTHR42085:SF1">
    <property type="entry name" value="F-BOX DOMAIN-CONTAINING PROTEIN"/>
    <property type="match status" value="1"/>
</dbReference>
<dbReference type="HOGENOM" id="CLU_1194856_0_0_1"/>
<dbReference type="InterPro" id="IPR038883">
    <property type="entry name" value="AN11006-like"/>
</dbReference>
<proteinExistence type="predicted"/>
<reference evidence="3" key="1">
    <citation type="journal article" date="2012" name="PLoS Genet.">
        <title>The genomes of the fungal plant pathogens Cladosporium fulvum and Dothistroma septosporum reveal adaptation to different hosts and lifestyles but also signatures of common ancestry.</title>
        <authorList>
            <person name="de Wit P.J.G.M."/>
            <person name="van der Burgt A."/>
            <person name="Oekmen B."/>
            <person name="Stergiopoulos I."/>
            <person name="Abd-Elsalam K.A."/>
            <person name="Aerts A.L."/>
            <person name="Bahkali A.H."/>
            <person name="Beenen H.G."/>
            <person name="Chettri P."/>
            <person name="Cox M.P."/>
            <person name="Datema E."/>
            <person name="de Vries R.P."/>
            <person name="Dhillon B."/>
            <person name="Ganley A.R."/>
            <person name="Griffiths S.A."/>
            <person name="Guo Y."/>
            <person name="Hamelin R.C."/>
            <person name="Henrissat B."/>
            <person name="Kabir M.S."/>
            <person name="Jashni M.K."/>
            <person name="Kema G."/>
            <person name="Klaubauf S."/>
            <person name="Lapidus A."/>
            <person name="Levasseur A."/>
            <person name="Lindquist E."/>
            <person name="Mehrabi R."/>
            <person name="Ohm R.A."/>
            <person name="Owen T.J."/>
            <person name="Salamov A."/>
            <person name="Schwelm A."/>
            <person name="Schijlen E."/>
            <person name="Sun H."/>
            <person name="van den Burg H.A."/>
            <person name="van Ham R.C.H.J."/>
            <person name="Zhang S."/>
            <person name="Goodwin S.B."/>
            <person name="Grigoriev I.V."/>
            <person name="Collemare J."/>
            <person name="Bradshaw R.E."/>
        </authorList>
    </citation>
    <scope>NUCLEOTIDE SEQUENCE [LARGE SCALE GENOMIC DNA]</scope>
    <source>
        <strain evidence="3">NZE10 / CBS 128990</strain>
    </source>
</reference>
<name>N1Q0F9_DOTSN</name>
<dbReference type="OrthoDB" id="809632at2759"/>
<evidence type="ECO:0000313" key="2">
    <source>
        <dbReference type="EMBL" id="EME49152.1"/>
    </source>
</evidence>
<dbReference type="PANTHER" id="PTHR42085">
    <property type="entry name" value="F-BOX DOMAIN-CONTAINING PROTEIN"/>
    <property type="match status" value="1"/>
</dbReference>
<sequence>MSGNMKSSATRPTTRPAQQRRRPRATFFSLPGELRNKIYRLALVKGRTIVLDADQLELLERGDPALLRSNNRVKAEAHRIYFEENMFRFTNESLTSSGITTFRLAIGNAYKNLKQISVRRSYQIGDMKPIVIAYHASIQYITERGKKRPKIVIDRPRDEKMPFPGIRSKMRGRCQEPCRCEVDTMARAWQLSDESSGLMLLEFLNEYTERINTAATHAEIQVCRKCNSVRRT</sequence>
<gene>
    <name evidence="2" type="ORF">DOTSEDRAFT_49466</name>
</gene>
<dbReference type="AlphaFoldDB" id="N1Q0F9"/>
<dbReference type="Proteomes" id="UP000016933">
    <property type="component" value="Unassembled WGS sequence"/>
</dbReference>
<dbReference type="OMA" id="DRINKEC"/>
<keyword evidence="3" id="KW-1185">Reference proteome</keyword>